<reference evidence="8" key="1">
    <citation type="submission" date="2024-04" db="EMBL/GenBank/DDBJ databases">
        <title>Salinicola lusitanus LLJ914,a marine bacterium isolated from the Okinawa Trough.</title>
        <authorList>
            <person name="Li J."/>
        </authorList>
    </citation>
    <scope>NUCLEOTIDE SEQUENCE [LARGE SCALE GENOMIC DNA]</scope>
</reference>
<dbReference type="GO" id="GO:0004540">
    <property type="term" value="F:RNA nuclease activity"/>
    <property type="evidence" value="ECO:0007669"/>
    <property type="project" value="TreeGrafter"/>
</dbReference>
<feature type="chain" id="PRO_5043866810" description="Ribonuclease A-domain domain-containing protein" evidence="5">
    <location>
        <begin position="19"/>
        <end position="205"/>
    </location>
</feature>
<feature type="signal peptide" evidence="5">
    <location>
        <begin position="1"/>
        <end position="18"/>
    </location>
</feature>
<dbReference type="GO" id="GO:0001525">
    <property type="term" value="P:angiogenesis"/>
    <property type="evidence" value="ECO:0007669"/>
    <property type="project" value="TreeGrafter"/>
</dbReference>
<dbReference type="PANTHER" id="PTHR11437:SF10">
    <property type="entry name" value="ANGIOGENIN-RELATED"/>
    <property type="match status" value="1"/>
</dbReference>
<keyword evidence="8" id="KW-1185">Reference proteome</keyword>
<gene>
    <name evidence="7" type="ORF">WMY93_009535</name>
</gene>
<keyword evidence="3" id="KW-0964">Secreted</keyword>
<dbReference type="GO" id="GO:0005576">
    <property type="term" value="C:extracellular region"/>
    <property type="evidence" value="ECO:0007669"/>
    <property type="project" value="UniProtKB-SubCell"/>
</dbReference>
<evidence type="ECO:0000256" key="4">
    <source>
        <dbReference type="ARBA" id="ARBA00023157"/>
    </source>
</evidence>
<dbReference type="GO" id="GO:0050830">
    <property type="term" value="P:defense response to Gram-positive bacterium"/>
    <property type="evidence" value="ECO:0007669"/>
    <property type="project" value="TreeGrafter"/>
</dbReference>
<organism evidence="7 8">
    <name type="scientific">Mugilogobius chulae</name>
    <name type="common">yellowstripe goby</name>
    <dbReference type="NCBI Taxonomy" id="88201"/>
    <lineage>
        <taxon>Eukaryota</taxon>
        <taxon>Metazoa</taxon>
        <taxon>Chordata</taxon>
        <taxon>Craniata</taxon>
        <taxon>Vertebrata</taxon>
        <taxon>Euteleostomi</taxon>
        <taxon>Actinopterygii</taxon>
        <taxon>Neopterygii</taxon>
        <taxon>Teleostei</taxon>
        <taxon>Neoteleostei</taxon>
        <taxon>Acanthomorphata</taxon>
        <taxon>Gobiaria</taxon>
        <taxon>Gobiiformes</taxon>
        <taxon>Gobioidei</taxon>
        <taxon>Gobiidae</taxon>
        <taxon>Gobionellinae</taxon>
        <taxon>Mugilogobius</taxon>
    </lineage>
</organism>
<evidence type="ECO:0000256" key="1">
    <source>
        <dbReference type="ARBA" id="ARBA00004613"/>
    </source>
</evidence>
<dbReference type="InterPro" id="IPR001427">
    <property type="entry name" value="RNaseA"/>
</dbReference>
<dbReference type="GO" id="GO:0050829">
    <property type="term" value="P:defense response to Gram-negative bacterium"/>
    <property type="evidence" value="ECO:0007669"/>
    <property type="project" value="TreeGrafter"/>
</dbReference>
<evidence type="ECO:0000256" key="2">
    <source>
        <dbReference type="ARBA" id="ARBA00005600"/>
    </source>
</evidence>
<evidence type="ECO:0000256" key="3">
    <source>
        <dbReference type="ARBA" id="ARBA00022525"/>
    </source>
</evidence>
<evidence type="ECO:0000313" key="7">
    <source>
        <dbReference type="EMBL" id="KAK7922633.1"/>
    </source>
</evidence>
<comment type="subcellular location">
    <subcellularLocation>
        <location evidence="1">Secreted</location>
    </subcellularLocation>
</comment>
<feature type="domain" description="Ribonuclease A-domain" evidence="6">
    <location>
        <begin position="17"/>
        <end position="130"/>
    </location>
</feature>
<sequence length="205" mass="22998">MRTYLVFLLLFAPTPLLGQTYRDFINNHVKSNMNLNRCGHEMRDRYITGPNGRECKDTDTFINAGTNRIKEVCAGGGQAYGNNLRVSNTPFSTVVCTLRSNRNYPRCEYRGRAATLYIIVACEGGYPALGNSQDENLREEPAEVTRAFVPDASWTPVPCTSHWEETKGNNLGHIGGTQRMSSVPVLHVHQSQHKHMVPTHPKHTI</sequence>
<dbReference type="Proteomes" id="UP001460270">
    <property type="component" value="Unassembled WGS sequence"/>
</dbReference>
<proteinExistence type="inferred from homology"/>
<keyword evidence="5" id="KW-0732">Signal</keyword>
<dbReference type="GO" id="GO:0003676">
    <property type="term" value="F:nucleic acid binding"/>
    <property type="evidence" value="ECO:0007669"/>
    <property type="project" value="InterPro"/>
</dbReference>
<dbReference type="InterPro" id="IPR036816">
    <property type="entry name" value="RNaseA-like_dom_sf"/>
</dbReference>
<evidence type="ECO:0000259" key="6">
    <source>
        <dbReference type="SMART" id="SM00092"/>
    </source>
</evidence>
<comment type="caution">
    <text evidence="7">The sequence shown here is derived from an EMBL/GenBank/DDBJ whole genome shotgun (WGS) entry which is preliminary data.</text>
</comment>
<dbReference type="Pfam" id="PF00074">
    <property type="entry name" value="RnaseA"/>
    <property type="match status" value="1"/>
</dbReference>
<comment type="similarity">
    <text evidence="2">Belongs to the pancreatic ribonuclease family.</text>
</comment>
<dbReference type="PANTHER" id="PTHR11437">
    <property type="entry name" value="RIBONUCLEASE"/>
    <property type="match status" value="1"/>
</dbReference>
<dbReference type="SMART" id="SM00092">
    <property type="entry name" value="RNAse_Pc"/>
    <property type="match status" value="1"/>
</dbReference>
<dbReference type="Gene3D" id="3.10.130.10">
    <property type="entry name" value="Ribonuclease A-like domain"/>
    <property type="match status" value="1"/>
</dbReference>
<dbReference type="AlphaFoldDB" id="A0AAW0PKT5"/>
<dbReference type="EMBL" id="JBBPFD010000006">
    <property type="protein sequence ID" value="KAK7922633.1"/>
    <property type="molecule type" value="Genomic_DNA"/>
</dbReference>
<evidence type="ECO:0000313" key="8">
    <source>
        <dbReference type="Proteomes" id="UP001460270"/>
    </source>
</evidence>
<name>A0AAW0PKT5_9GOBI</name>
<keyword evidence="4" id="KW-1015">Disulfide bond</keyword>
<evidence type="ECO:0000256" key="5">
    <source>
        <dbReference type="SAM" id="SignalP"/>
    </source>
</evidence>
<dbReference type="InterPro" id="IPR023412">
    <property type="entry name" value="RNaseA_domain"/>
</dbReference>
<accession>A0AAW0PKT5</accession>
<protein>
    <recommendedName>
        <fullName evidence="6">Ribonuclease A-domain domain-containing protein</fullName>
    </recommendedName>
</protein>
<dbReference type="SUPFAM" id="SSF54076">
    <property type="entry name" value="RNase A-like"/>
    <property type="match status" value="1"/>
</dbReference>